<feature type="compositionally biased region" description="Polar residues" evidence="1">
    <location>
        <begin position="1"/>
        <end position="16"/>
    </location>
</feature>
<evidence type="ECO:0000313" key="2">
    <source>
        <dbReference type="EMBL" id="KAF9506760.1"/>
    </source>
</evidence>
<reference evidence="2" key="1">
    <citation type="journal article" date="2020" name="Nat. Commun.">
        <title>Large-scale genome sequencing of mycorrhizal fungi provides insights into the early evolution of symbiotic traits.</title>
        <authorList>
            <person name="Miyauchi S."/>
            <person name="Kiss E."/>
            <person name="Kuo A."/>
            <person name="Drula E."/>
            <person name="Kohler A."/>
            <person name="Sanchez-Garcia M."/>
            <person name="Morin E."/>
            <person name="Andreopoulos B."/>
            <person name="Barry K.W."/>
            <person name="Bonito G."/>
            <person name="Buee M."/>
            <person name="Carver A."/>
            <person name="Chen C."/>
            <person name="Cichocki N."/>
            <person name="Clum A."/>
            <person name="Culley D."/>
            <person name="Crous P.W."/>
            <person name="Fauchery L."/>
            <person name="Girlanda M."/>
            <person name="Hayes R.D."/>
            <person name="Keri Z."/>
            <person name="LaButti K."/>
            <person name="Lipzen A."/>
            <person name="Lombard V."/>
            <person name="Magnuson J."/>
            <person name="Maillard F."/>
            <person name="Murat C."/>
            <person name="Nolan M."/>
            <person name="Ohm R.A."/>
            <person name="Pangilinan J."/>
            <person name="Pereira M.F."/>
            <person name="Perotto S."/>
            <person name="Peter M."/>
            <person name="Pfister S."/>
            <person name="Riley R."/>
            <person name="Sitrit Y."/>
            <person name="Stielow J.B."/>
            <person name="Szollosi G."/>
            <person name="Zifcakova L."/>
            <person name="Stursova M."/>
            <person name="Spatafora J.W."/>
            <person name="Tedersoo L."/>
            <person name="Vaario L.M."/>
            <person name="Yamada A."/>
            <person name="Yan M."/>
            <person name="Wang P."/>
            <person name="Xu J."/>
            <person name="Bruns T."/>
            <person name="Baldrian P."/>
            <person name="Vilgalys R."/>
            <person name="Dunand C."/>
            <person name="Henrissat B."/>
            <person name="Grigoriev I.V."/>
            <person name="Hibbett D."/>
            <person name="Nagy L.G."/>
            <person name="Martin F.M."/>
        </authorList>
    </citation>
    <scope>NUCLEOTIDE SEQUENCE</scope>
    <source>
        <strain evidence="2">UP504</strain>
    </source>
</reference>
<dbReference type="Proteomes" id="UP000886523">
    <property type="component" value="Unassembled WGS sequence"/>
</dbReference>
<feature type="compositionally biased region" description="Low complexity" evidence="1">
    <location>
        <begin position="22"/>
        <end position="43"/>
    </location>
</feature>
<evidence type="ECO:0000256" key="1">
    <source>
        <dbReference type="SAM" id="MobiDB-lite"/>
    </source>
</evidence>
<gene>
    <name evidence="2" type="ORF">BS47DRAFT_1367118</name>
</gene>
<keyword evidence="3" id="KW-1185">Reference proteome</keyword>
<name>A0A9P6AK33_9AGAM</name>
<sequence>MNKSATHTNESTSKSTACMHESTTSTPPTVATSSPAPLSSTTKNTKKQKSAAVDKPRKSIKSTADDKLLTLSNSVTCADKPEWFTTIMKWFIDLPLQGSWKDLLDSWVAFEKIEGYRATSASKKKGLTSKYCPAAVAEWMKYHCQVPWKAKTLDMEVYMKD</sequence>
<dbReference type="EMBL" id="MU129100">
    <property type="protein sequence ID" value="KAF9506760.1"/>
    <property type="molecule type" value="Genomic_DNA"/>
</dbReference>
<accession>A0A9P6AK33</accession>
<feature type="region of interest" description="Disordered" evidence="1">
    <location>
        <begin position="1"/>
        <end position="60"/>
    </location>
</feature>
<dbReference type="AlphaFoldDB" id="A0A9P6AK33"/>
<comment type="caution">
    <text evidence="2">The sequence shown here is derived from an EMBL/GenBank/DDBJ whole genome shotgun (WGS) entry which is preliminary data.</text>
</comment>
<organism evidence="2 3">
    <name type="scientific">Hydnum rufescens UP504</name>
    <dbReference type="NCBI Taxonomy" id="1448309"/>
    <lineage>
        <taxon>Eukaryota</taxon>
        <taxon>Fungi</taxon>
        <taxon>Dikarya</taxon>
        <taxon>Basidiomycota</taxon>
        <taxon>Agaricomycotina</taxon>
        <taxon>Agaricomycetes</taxon>
        <taxon>Cantharellales</taxon>
        <taxon>Hydnaceae</taxon>
        <taxon>Hydnum</taxon>
    </lineage>
</organism>
<proteinExistence type="predicted"/>
<protein>
    <submittedName>
        <fullName evidence="2">Uncharacterized protein</fullName>
    </submittedName>
</protein>
<evidence type="ECO:0000313" key="3">
    <source>
        <dbReference type="Proteomes" id="UP000886523"/>
    </source>
</evidence>